<name>A0A432ZTB3_9GAMM</name>
<dbReference type="Pfam" id="PF24838">
    <property type="entry name" value="8xMP"/>
    <property type="match status" value="1"/>
</dbReference>
<feature type="transmembrane region" description="Helical" evidence="1">
    <location>
        <begin position="46"/>
        <end position="68"/>
    </location>
</feature>
<evidence type="ECO:0000256" key="1">
    <source>
        <dbReference type="SAM" id="Phobius"/>
    </source>
</evidence>
<dbReference type="AlphaFoldDB" id="A0A432ZTB3"/>
<dbReference type="EMBL" id="PIQH01000002">
    <property type="protein sequence ID" value="RUO81175.1"/>
    <property type="molecule type" value="Genomic_DNA"/>
</dbReference>
<feature type="transmembrane region" description="Helical" evidence="1">
    <location>
        <begin position="21"/>
        <end position="40"/>
    </location>
</feature>
<dbReference type="InterPro" id="IPR056918">
    <property type="entry name" value="8xMP"/>
</dbReference>
<feature type="transmembrane region" description="Helical" evidence="1">
    <location>
        <begin position="154"/>
        <end position="172"/>
    </location>
</feature>
<keyword evidence="1" id="KW-0472">Membrane</keyword>
<evidence type="ECO:0000313" key="2">
    <source>
        <dbReference type="EMBL" id="RUO81175.1"/>
    </source>
</evidence>
<protein>
    <submittedName>
        <fullName evidence="2">Uncharacterized protein</fullName>
    </submittedName>
</protein>
<keyword evidence="3" id="KW-1185">Reference proteome</keyword>
<keyword evidence="1" id="KW-0812">Transmembrane</keyword>
<dbReference type="OrthoDB" id="9153185at2"/>
<organism evidence="2 3">
    <name type="scientific">Idiomarina tyrosinivorans</name>
    <dbReference type="NCBI Taxonomy" id="1445662"/>
    <lineage>
        <taxon>Bacteria</taxon>
        <taxon>Pseudomonadati</taxon>
        <taxon>Pseudomonadota</taxon>
        <taxon>Gammaproteobacteria</taxon>
        <taxon>Alteromonadales</taxon>
        <taxon>Idiomarinaceae</taxon>
        <taxon>Idiomarina</taxon>
    </lineage>
</organism>
<comment type="caution">
    <text evidence="2">The sequence shown here is derived from an EMBL/GenBank/DDBJ whole genome shotgun (WGS) entry which is preliminary data.</text>
</comment>
<keyword evidence="1" id="KW-1133">Transmembrane helix</keyword>
<accession>A0A432ZTB3</accession>
<reference evidence="2 3" key="1">
    <citation type="journal article" date="2011" name="Front. Microbiol.">
        <title>Genomic signatures of strain selection and enhancement in Bacillus atrophaeus var. globigii, a historical biowarfare simulant.</title>
        <authorList>
            <person name="Gibbons H.S."/>
            <person name="Broomall S.M."/>
            <person name="McNew L.A."/>
            <person name="Daligault H."/>
            <person name="Chapman C."/>
            <person name="Bruce D."/>
            <person name="Karavis M."/>
            <person name="Krepps M."/>
            <person name="McGregor P.A."/>
            <person name="Hong C."/>
            <person name="Park K.H."/>
            <person name="Akmal A."/>
            <person name="Feldman A."/>
            <person name="Lin J.S."/>
            <person name="Chang W.E."/>
            <person name="Higgs B.W."/>
            <person name="Demirev P."/>
            <person name="Lindquist J."/>
            <person name="Liem A."/>
            <person name="Fochler E."/>
            <person name="Read T.D."/>
            <person name="Tapia R."/>
            <person name="Johnson S."/>
            <person name="Bishop-Lilly K.A."/>
            <person name="Detter C."/>
            <person name="Han C."/>
            <person name="Sozhamannan S."/>
            <person name="Rosenzweig C.N."/>
            <person name="Skowronski E.W."/>
        </authorList>
    </citation>
    <scope>NUCLEOTIDE SEQUENCE [LARGE SCALE GENOMIC DNA]</scope>
    <source>
        <strain evidence="2 3">CC-PW-9</strain>
    </source>
</reference>
<sequence>MALEYALDIRKFEIELYWKRATYFWALIAVAFTGFFAVLASENIELKNFFAFVIGVIGFVFTWAWFLANKGSKFWQENWENHVDMLESATIGPLYKTILHRPNHELRLDELITRPAKISVSKLNQWVSFFTLLIWLTLLYVISSPFDFDESLSGSKVFIAFVGIISCSMMCCRGKTHLGAHRHKMRTRKSKIL</sequence>
<proteinExistence type="predicted"/>
<dbReference type="Proteomes" id="UP000287996">
    <property type="component" value="Unassembled WGS sequence"/>
</dbReference>
<feature type="transmembrane region" description="Helical" evidence="1">
    <location>
        <begin position="123"/>
        <end position="142"/>
    </location>
</feature>
<evidence type="ECO:0000313" key="3">
    <source>
        <dbReference type="Proteomes" id="UP000287996"/>
    </source>
</evidence>
<gene>
    <name evidence="2" type="ORF">CWI84_02165</name>
</gene>